<dbReference type="EMBL" id="BTRK01000004">
    <property type="protein sequence ID" value="GMR45510.1"/>
    <property type="molecule type" value="Genomic_DNA"/>
</dbReference>
<proteinExistence type="predicted"/>
<dbReference type="Proteomes" id="UP001328107">
    <property type="component" value="Unassembled WGS sequence"/>
</dbReference>
<evidence type="ECO:0000313" key="2">
    <source>
        <dbReference type="Proteomes" id="UP001328107"/>
    </source>
</evidence>
<reference evidence="2" key="1">
    <citation type="submission" date="2022-10" db="EMBL/GenBank/DDBJ databases">
        <title>Genome assembly of Pristionchus species.</title>
        <authorList>
            <person name="Yoshida K."/>
            <person name="Sommer R.J."/>
        </authorList>
    </citation>
    <scope>NUCLEOTIDE SEQUENCE [LARGE SCALE GENOMIC DNA]</scope>
    <source>
        <strain evidence="2">RS5460</strain>
    </source>
</reference>
<dbReference type="AlphaFoldDB" id="A0AAN5HYG6"/>
<accession>A0AAN5HYG6</accession>
<name>A0AAN5HYG6_9BILA</name>
<keyword evidence="2" id="KW-1185">Reference proteome</keyword>
<comment type="caution">
    <text evidence="1">The sequence shown here is derived from an EMBL/GenBank/DDBJ whole genome shotgun (WGS) entry which is preliminary data.</text>
</comment>
<gene>
    <name evidence="1" type="ORF">PMAYCL1PPCAC_15704</name>
</gene>
<organism evidence="1 2">
    <name type="scientific">Pristionchus mayeri</name>
    <dbReference type="NCBI Taxonomy" id="1317129"/>
    <lineage>
        <taxon>Eukaryota</taxon>
        <taxon>Metazoa</taxon>
        <taxon>Ecdysozoa</taxon>
        <taxon>Nematoda</taxon>
        <taxon>Chromadorea</taxon>
        <taxon>Rhabditida</taxon>
        <taxon>Rhabditina</taxon>
        <taxon>Diplogasteromorpha</taxon>
        <taxon>Diplogasteroidea</taxon>
        <taxon>Neodiplogasteridae</taxon>
        <taxon>Pristionchus</taxon>
    </lineage>
</organism>
<evidence type="ECO:0000313" key="1">
    <source>
        <dbReference type="EMBL" id="GMR45510.1"/>
    </source>
</evidence>
<protein>
    <submittedName>
        <fullName evidence="1">Uncharacterized protein</fullName>
    </submittedName>
</protein>
<sequence>MASGAHRPHPSLLGECQNVVCAFGHFRHSPHALGHLQLHQHAGGNLEVKGVRVLRVRNHSDPLRIVVDTVDPWSAPIRLIDEEYERMSRYQQARLRRLVRGQARILSGRSLGNHCRSWTRNEYKHIGGRSVEKSRERGIHEGVQSKDEHVVLSEHDEMRICCRVREHGLPYFDEMSSVSDLIDHS</sequence>